<dbReference type="Pfam" id="PF14325">
    <property type="entry name" value="DUF4383"/>
    <property type="match status" value="1"/>
</dbReference>
<keyword evidence="2" id="KW-0812">Transmembrane</keyword>
<accession>A0ABX2EYP6</accession>
<keyword evidence="2" id="KW-0472">Membrane</keyword>
<feature type="compositionally biased region" description="Basic and acidic residues" evidence="1">
    <location>
        <begin position="141"/>
        <end position="151"/>
    </location>
</feature>
<comment type="caution">
    <text evidence="3">The sequence shown here is derived from an EMBL/GenBank/DDBJ whole genome shotgun (WGS) entry which is preliminary data.</text>
</comment>
<sequence length="163" mass="17558">MSARKMVRLLVLAIGVFYVVLAISGFASISDDTNVGGGLRGGNDPDLLWNLFGVTTVLNFIHFLFGALTIIAGFLIDRSKLVSWTMAGAFVALFAYDIISMMVRQGTDPLAVNTADAWLHAITAVVLIAASALPIANPAEHQGERARDPRTSRAHRPTRPRTP</sequence>
<feature type="transmembrane region" description="Helical" evidence="2">
    <location>
        <begin position="7"/>
        <end position="27"/>
    </location>
</feature>
<evidence type="ECO:0008006" key="5">
    <source>
        <dbReference type="Google" id="ProtNLM"/>
    </source>
</evidence>
<evidence type="ECO:0000256" key="1">
    <source>
        <dbReference type="SAM" id="MobiDB-lite"/>
    </source>
</evidence>
<feature type="region of interest" description="Disordered" evidence="1">
    <location>
        <begin position="139"/>
        <end position="163"/>
    </location>
</feature>
<name>A0ABX2EYP6_9PSEU</name>
<feature type="transmembrane region" description="Helical" evidence="2">
    <location>
        <begin position="47"/>
        <end position="74"/>
    </location>
</feature>
<feature type="transmembrane region" description="Helical" evidence="2">
    <location>
        <begin position="81"/>
        <end position="99"/>
    </location>
</feature>
<evidence type="ECO:0000313" key="3">
    <source>
        <dbReference type="EMBL" id="NRN64134.1"/>
    </source>
</evidence>
<reference evidence="3 4" key="1">
    <citation type="submission" date="2020-01" db="EMBL/GenBank/DDBJ databases">
        <title>Kibdelosporangium persica a novel Actinomycetes from a hot desert in Iran.</title>
        <authorList>
            <person name="Safaei N."/>
            <person name="Zaburannyi N."/>
            <person name="Mueller R."/>
            <person name="Wink J."/>
        </authorList>
    </citation>
    <scope>NUCLEOTIDE SEQUENCE [LARGE SCALE GENOMIC DNA]</scope>
    <source>
        <strain evidence="3 4">4NS15</strain>
    </source>
</reference>
<dbReference type="Proteomes" id="UP000763557">
    <property type="component" value="Unassembled WGS sequence"/>
</dbReference>
<gene>
    <name evidence="3" type="ORF">GC106_13400</name>
</gene>
<proteinExistence type="predicted"/>
<protein>
    <recommendedName>
        <fullName evidence="5">DUF4383 domain-containing protein</fullName>
    </recommendedName>
</protein>
<keyword evidence="4" id="KW-1185">Reference proteome</keyword>
<evidence type="ECO:0000313" key="4">
    <source>
        <dbReference type="Proteomes" id="UP000763557"/>
    </source>
</evidence>
<dbReference type="RefSeq" id="WP_173125690.1">
    <property type="nucleotide sequence ID" value="NZ_CBCSGW010000047.1"/>
</dbReference>
<feature type="transmembrane region" description="Helical" evidence="2">
    <location>
        <begin position="119"/>
        <end position="137"/>
    </location>
</feature>
<organism evidence="3 4">
    <name type="scientific">Kibdelosporangium persicum</name>
    <dbReference type="NCBI Taxonomy" id="2698649"/>
    <lineage>
        <taxon>Bacteria</taxon>
        <taxon>Bacillati</taxon>
        <taxon>Actinomycetota</taxon>
        <taxon>Actinomycetes</taxon>
        <taxon>Pseudonocardiales</taxon>
        <taxon>Pseudonocardiaceae</taxon>
        <taxon>Kibdelosporangium</taxon>
    </lineage>
</organism>
<evidence type="ECO:0000256" key="2">
    <source>
        <dbReference type="SAM" id="Phobius"/>
    </source>
</evidence>
<keyword evidence="2" id="KW-1133">Transmembrane helix</keyword>
<feature type="compositionally biased region" description="Basic residues" evidence="1">
    <location>
        <begin position="152"/>
        <end position="163"/>
    </location>
</feature>
<dbReference type="EMBL" id="JAAATY010000003">
    <property type="protein sequence ID" value="NRN64134.1"/>
    <property type="molecule type" value="Genomic_DNA"/>
</dbReference>